<dbReference type="RefSeq" id="WP_378973529.1">
    <property type="nucleotide sequence ID" value="NZ_JBHTBJ010000024.1"/>
</dbReference>
<evidence type="ECO:0000313" key="1">
    <source>
        <dbReference type="EMBL" id="MFC7277662.1"/>
    </source>
</evidence>
<dbReference type="Proteomes" id="UP001596548">
    <property type="component" value="Unassembled WGS sequence"/>
</dbReference>
<accession>A0ABW2HWV5</accession>
<gene>
    <name evidence="1" type="ORF">ACFQS1_27030</name>
</gene>
<name>A0ABW2HWV5_9ACTN</name>
<organism evidence="1 2">
    <name type="scientific">Paractinoplanes rhizophilus</name>
    <dbReference type="NCBI Taxonomy" id="1416877"/>
    <lineage>
        <taxon>Bacteria</taxon>
        <taxon>Bacillati</taxon>
        <taxon>Actinomycetota</taxon>
        <taxon>Actinomycetes</taxon>
        <taxon>Micromonosporales</taxon>
        <taxon>Micromonosporaceae</taxon>
        <taxon>Paractinoplanes</taxon>
    </lineage>
</organism>
<keyword evidence="2" id="KW-1185">Reference proteome</keyword>
<evidence type="ECO:0000313" key="2">
    <source>
        <dbReference type="Proteomes" id="UP001596548"/>
    </source>
</evidence>
<proteinExistence type="predicted"/>
<reference evidence="2" key="1">
    <citation type="journal article" date="2019" name="Int. J. Syst. Evol. Microbiol.">
        <title>The Global Catalogue of Microorganisms (GCM) 10K type strain sequencing project: providing services to taxonomists for standard genome sequencing and annotation.</title>
        <authorList>
            <consortium name="The Broad Institute Genomics Platform"/>
            <consortium name="The Broad Institute Genome Sequencing Center for Infectious Disease"/>
            <person name="Wu L."/>
            <person name="Ma J."/>
        </authorList>
    </citation>
    <scope>NUCLEOTIDE SEQUENCE [LARGE SCALE GENOMIC DNA]</scope>
    <source>
        <strain evidence="2">XZYJT-10</strain>
    </source>
</reference>
<protein>
    <submittedName>
        <fullName evidence="1">Uncharacterized protein</fullName>
    </submittedName>
</protein>
<comment type="caution">
    <text evidence="1">The sequence shown here is derived from an EMBL/GenBank/DDBJ whole genome shotgun (WGS) entry which is preliminary data.</text>
</comment>
<dbReference type="EMBL" id="JBHTBJ010000024">
    <property type="protein sequence ID" value="MFC7277662.1"/>
    <property type="molecule type" value="Genomic_DNA"/>
</dbReference>
<sequence length="42" mass="4422">MVQPAVVRHDGDYLGELAAAGDPGPLARTLPFIADFLDARGQ</sequence>